<dbReference type="InterPro" id="IPR051448">
    <property type="entry name" value="CdaR-like_regulators"/>
</dbReference>
<dbReference type="AlphaFoldDB" id="A0A0J8G5W0"/>
<evidence type="ECO:0000313" key="5">
    <source>
        <dbReference type="EMBL" id="KMT57970.1"/>
    </source>
</evidence>
<comment type="similarity">
    <text evidence="1">Belongs to the CdaR family.</text>
</comment>
<reference evidence="5 6" key="1">
    <citation type="journal article" date="2015" name="Genome Biol. Evol.">
        <title>Comparative Genomics of Listeria Sensu Lato: Genus-Wide Differences in Evolutionary Dynamics and the Progressive Gain of Complex, Potentially Pathogenicity-Related Traits through Lateral Gene Transfer.</title>
        <authorList>
            <person name="Chiara M."/>
            <person name="Caruso M."/>
            <person name="D'Erchia A.M."/>
            <person name="Manzari C."/>
            <person name="Fraccalvieri R."/>
            <person name="Goffredo E."/>
            <person name="Latorre L."/>
            <person name="Miccolupo A."/>
            <person name="Padalino I."/>
            <person name="Santagada G."/>
            <person name="Chiocco D."/>
            <person name="Pesole G."/>
            <person name="Horner D.S."/>
            <person name="Parisi A."/>
        </authorList>
    </citation>
    <scope>NUCLEOTIDE SEQUENCE [LARGE SCALE GENOMIC DNA]</scope>
    <source>
        <strain evidence="5 6">1991</strain>
    </source>
</reference>
<dbReference type="PATRIC" id="fig|1430899.3.peg.2561"/>
<evidence type="ECO:0000259" key="4">
    <source>
        <dbReference type="Pfam" id="PF17853"/>
    </source>
</evidence>
<evidence type="ECO:0000256" key="1">
    <source>
        <dbReference type="ARBA" id="ARBA00006754"/>
    </source>
</evidence>
<proteinExistence type="inferred from homology"/>
<sequence>MSVKLEELMKLPSLREAKVIAGETGLKKLVSSISVLEHTNVAILEDALFDNDEFYGSEIVISAFINIKDDVKAQCNMIERLHKVGEVALILYYVGIFMPKVDDKLIQLANELDFTLIVMPENEMTLRYSEVIYEVVEAIVKQEMSVTHFASELLEQISNLPNNQRNIDTMLKILTDRTRSSVVLTDNSGEIVHAVTWPRINTIQLEEVIGLPSHGEIEQYEELYITKRPLMQEGVKMLQLFIMKENEALTEELVLQMTEVVQVFMNLWGEKYSEISSSELVKAILNNESVKMRRLANILGIDVSGIQTMWLIKARNAQANEQALKKIQSYFASHFQVSLVDFHDDFIVALMDNSMTQGEYDELAEHLSEELDVQIIMCGGQENTTDVQQSYATVSSYFDASKIIFPLKAIFSIQEVIFAAECYEIVNSGERAIVEQLKSVGPIMQMQSHSEELLHTLAVFLLDSENNIGKAAEILFLHKNTIKYRLSKLHEVLQHPITKLPESYHLYMSAAIWRLLQEMNHKG</sequence>
<dbReference type="Proteomes" id="UP000052258">
    <property type="component" value="Unassembled WGS sequence"/>
</dbReference>
<organism evidence="5 6">
    <name type="scientific">Listeria fleischmannii 1991</name>
    <dbReference type="NCBI Taxonomy" id="1430899"/>
    <lineage>
        <taxon>Bacteria</taxon>
        <taxon>Bacillati</taxon>
        <taxon>Bacillota</taxon>
        <taxon>Bacilli</taxon>
        <taxon>Bacillales</taxon>
        <taxon>Listeriaceae</taxon>
        <taxon>Listeria</taxon>
    </lineage>
</organism>
<protein>
    <recommendedName>
        <fullName evidence="7">PucR family transcriptional regulator</fullName>
    </recommendedName>
</protein>
<name>A0A0J8G5W0_9LIST</name>
<dbReference type="OrthoDB" id="142218at2"/>
<feature type="domain" description="CdaR GGDEF-like" evidence="4">
    <location>
        <begin position="289"/>
        <end position="391"/>
    </location>
</feature>
<gene>
    <name evidence="5" type="ORF">X560_2511</name>
</gene>
<feature type="domain" description="Purine catabolism PurC-like" evidence="2">
    <location>
        <begin position="7"/>
        <end position="139"/>
    </location>
</feature>
<keyword evidence="6" id="KW-1185">Reference proteome</keyword>
<dbReference type="Gene3D" id="1.10.10.2840">
    <property type="entry name" value="PucR C-terminal helix-turn-helix domain"/>
    <property type="match status" value="1"/>
</dbReference>
<dbReference type="EMBL" id="AZHO01000036">
    <property type="protein sequence ID" value="KMT57970.1"/>
    <property type="molecule type" value="Genomic_DNA"/>
</dbReference>
<dbReference type="InterPro" id="IPR042070">
    <property type="entry name" value="PucR_C-HTH_sf"/>
</dbReference>
<dbReference type="PANTHER" id="PTHR33744">
    <property type="entry name" value="CARBOHYDRATE DIACID REGULATOR"/>
    <property type="match status" value="1"/>
</dbReference>
<dbReference type="InterPro" id="IPR041522">
    <property type="entry name" value="CdaR_GGDEF"/>
</dbReference>
<dbReference type="PANTHER" id="PTHR33744:SF16">
    <property type="entry name" value="CARBOHYDRATE DIACID REGULATOR"/>
    <property type="match status" value="1"/>
</dbReference>
<evidence type="ECO:0000313" key="6">
    <source>
        <dbReference type="Proteomes" id="UP000052258"/>
    </source>
</evidence>
<feature type="domain" description="PucR C-terminal helix-turn-helix" evidence="3">
    <location>
        <begin position="453"/>
        <end position="509"/>
    </location>
</feature>
<dbReference type="Pfam" id="PF17853">
    <property type="entry name" value="GGDEF_2"/>
    <property type="match status" value="1"/>
</dbReference>
<evidence type="ECO:0000259" key="2">
    <source>
        <dbReference type="Pfam" id="PF07905"/>
    </source>
</evidence>
<evidence type="ECO:0008006" key="7">
    <source>
        <dbReference type="Google" id="ProtNLM"/>
    </source>
</evidence>
<dbReference type="InterPro" id="IPR012914">
    <property type="entry name" value="PucR_dom"/>
</dbReference>
<comment type="caution">
    <text evidence="5">The sequence shown here is derived from an EMBL/GenBank/DDBJ whole genome shotgun (WGS) entry which is preliminary data.</text>
</comment>
<dbReference type="InterPro" id="IPR025736">
    <property type="entry name" value="PucR_C-HTH_dom"/>
</dbReference>
<evidence type="ECO:0000259" key="3">
    <source>
        <dbReference type="Pfam" id="PF13556"/>
    </source>
</evidence>
<dbReference type="RefSeq" id="WP_007477038.1">
    <property type="nucleotide sequence ID" value="NZ_KQ130622.1"/>
</dbReference>
<accession>A0A0J8G5W0</accession>
<dbReference type="Pfam" id="PF07905">
    <property type="entry name" value="PucR"/>
    <property type="match status" value="1"/>
</dbReference>
<dbReference type="Pfam" id="PF13556">
    <property type="entry name" value="HTH_30"/>
    <property type="match status" value="1"/>
</dbReference>